<evidence type="ECO:0000256" key="7">
    <source>
        <dbReference type="ARBA" id="ARBA00022946"/>
    </source>
</evidence>
<evidence type="ECO:0000313" key="16">
    <source>
        <dbReference type="Proteomes" id="UP000593567"/>
    </source>
</evidence>
<dbReference type="InterPro" id="IPR000808">
    <property type="entry name" value="Mrp-like_CS"/>
</dbReference>
<comment type="subcellular location">
    <subcellularLocation>
        <location evidence="2">Mitochondrion</location>
    </subcellularLocation>
</comment>
<evidence type="ECO:0000256" key="6">
    <source>
        <dbReference type="ARBA" id="ARBA00022840"/>
    </source>
</evidence>
<dbReference type="CDD" id="cd02037">
    <property type="entry name" value="Mrp_NBP35"/>
    <property type="match status" value="1"/>
</dbReference>
<dbReference type="Gene3D" id="3.40.50.300">
    <property type="entry name" value="P-loop containing nucleotide triphosphate hydrolases"/>
    <property type="match status" value="1"/>
</dbReference>
<reference evidence="15" key="1">
    <citation type="submission" date="2020-06" db="EMBL/GenBank/DDBJ databases">
        <title>Draft genome of Bugula neritina, a colonial animal packing powerful symbionts and potential medicines.</title>
        <authorList>
            <person name="Rayko M."/>
        </authorList>
    </citation>
    <scope>NUCLEOTIDE SEQUENCE [LARGE SCALE GENOMIC DNA]</scope>
    <source>
        <strain evidence="15">Kwan_BN1</strain>
    </source>
</reference>
<evidence type="ECO:0000256" key="8">
    <source>
        <dbReference type="ARBA" id="ARBA00023004"/>
    </source>
</evidence>
<dbReference type="PROSITE" id="PS01215">
    <property type="entry name" value="MRP"/>
    <property type="match status" value="1"/>
</dbReference>
<keyword evidence="8" id="KW-0408">Iron</keyword>
<keyword evidence="16" id="KW-1185">Reference proteome</keyword>
<dbReference type="GO" id="GO:0051539">
    <property type="term" value="F:4 iron, 4 sulfur cluster binding"/>
    <property type="evidence" value="ECO:0007669"/>
    <property type="project" value="UniProtKB-KW"/>
</dbReference>
<dbReference type="SUPFAM" id="SSF52540">
    <property type="entry name" value="P-loop containing nucleoside triphosphate hydrolases"/>
    <property type="match status" value="1"/>
</dbReference>
<dbReference type="Pfam" id="PF10609">
    <property type="entry name" value="ParA"/>
    <property type="match status" value="1"/>
</dbReference>
<keyword evidence="9" id="KW-0411">Iron-sulfur</keyword>
<evidence type="ECO:0000313" key="15">
    <source>
        <dbReference type="EMBL" id="KAF6030195.1"/>
    </source>
</evidence>
<dbReference type="GO" id="GO:0016226">
    <property type="term" value="P:iron-sulfur cluster assembly"/>
    <property type="evidence" value="ECO:0007669"/>
    <property type="project" value="InterPro"/>
</dbReference>
<comment type="similarity">
    <text evidence="11">Belongs to the Mrp/NBP35 ATP-binding proteins family.</text>
</comment>
<dbReference type="InterPro" id="IPR044304">
    <property type="entry name" value="NUBPL-like"/>
</dbReference>
<evidence type="ECO:0000256" key="10">
    <source>
        <dbReference type="ARBA" id="ARBA00023128"/>
    </source>
</evidence>
<dbReference type="OrthoDB" id="1741334at2759"/>
<evidence type="ECO:0000256" key="12">
    <source>
        <dbReference type="ARBA" id="ARBA00056637"/>
    </source>
</evidence>
<keyword evidence="3" id="KW-0004">4Fe-4S</keyword>
<dbReference type="PANTHER" id="PTHR42961">
    <property type="entry name" value="IRON-SULFUR PROTEIN NUBPL"/>
    <property type="match status" value="1"/>
</dbReference>
<keyword evidence="10" id="KW-0496">Mitochondrion</keyword>
<evidence type="ECO:0000256" key="11">
    <source>
        <dbReference type="ARBA" id="ARBA00024036"/>
    </source>
</evidence>
<comment type="function">
    <text evidence="12">Iron-sulfur cluster transfer protein involved in the assembly of the mitochondrial membrane respiratory chain NADH dehydrogenase (Complex I). May deliver one or more Fe-S clusters to complex I subunits.</text>
</comment>
<gene>
    <name evidence="15" type="ORF">EB796_011498</name>
</gene>
<dbReference type="AlphaFoldDB" id="A0A7J7JWG0"/>
<keyword evidence="7" id="KW-0809">Transit peptide</keyword>
<dbReference type="FunFam" id="3.40.50.300:FF:000709">
    <property type="entry name" value="Iron-sulfur protein NUBPL isoform X1"/>
    <property type="match status" value="1"/>
</dbReference>
<dbReference type="GO" id="GO:0140663">
    <property type="term" value="F:ATP-dependent FeS chaperone activity"/>
    <property type="evidence" value="ECO:0007669"/>
    <property type="project" value="InterPro"/>
</dbReference>
<dbReference type="HAMAP" id="MF_02040">
    <property type="entry name" value="Mrp_NBP35"/>
    <property type="match status" value="1"/>
</dbReference>
<name>A0A7J7JWG0_BUGNE</name>
<dbReference type="GO" id="GO:0046872">
    <property type="term" value="F:metal ion binding"/>
    <property type="evidence" value="ECO:0007669"/>
    <property type="project" value="UniProtKB-KW"/>
</dbReference>
<keyword evidence="6" id="KW-0067">ATP-binding</keyword>
<comment type="cofactor">
    <cofactor evidence="1">
        <name>[4Fe-4S] cluster</name>
        <dbReference type="ChEBI" id="CHEBI:49883"/>
    </cofactor>
</comment>
<evidence type="ECO:0000256" key="3">
    <source>
        <dbReference type="ARBA" id="ARBA00022485"/>
    </source>
</evidence>
<comment type="caution">
    <text evidence="15">The sequence shown here is derived from an EMBL/GenBank/DDBJ whole genome shotgun (WGS) entry which is preliminary data.</text>
</comment>
<dbReference type="InterPro" id="IPR027417">
    <property type="entry name" value="P-loop_NTPase"/>
</dbReference>
<evidence type="ECO:0000256" key="2">
    <source>
        <dbReference type="ARBA" id="ARBA00004173"/>
    </source>
</evidence>
<dbReference type="PANTHER" id="PTHR42961:SF2">
    <property type="entry name" value="IRON-SULFUR PROTEIN NUBPL"/>
    <property type="match status" value="1"/>
</dbReference>
<sequence>MLQVVGVNMSKRFTHQFRRLMSTKKVVPPTPKRLPIPGVDKVILVASGKGGVGKSTTAVNLAVALRGKDQTCKVGLLDADVYGPSLPMMMNLNDSPELNEQEMMLPLMNYGVKCMSMAFLVKQDSAIIWRGLMVMSAIQQLLRKVQWGPLDYLVVDMPPGTGDTQLSVSQNIHVDGAIIVTTPQDIALLDARKGAEMFSKVNTPVLGIVQNMSVFICPKCSHTEDIFGNNGAERLSSELGIPLLADIPINKSIRQCADLGTPIVVEHPNSTTTELYYSLAKSVKDCL</sequence>
<dbReference type="EMBL" id="VXIV02001738">
    <property type="protein sequence ID" value="KAF6030195.1"/>
    <property type="molecule type" value="Genomic_DNA"/>
</dbReference>
<dbReference type="Proteomes" id="UP000593567">
    <property type="component" value="Unassembled WGS sequence"/>
</dbReference>
<evidence type="ECO:0000256" key="5">
    <source>
        <dbReference type="ARBA" id="ARBA00022741"/>
    </source>
</evidence>
<proteinExistence type="inferred from homology"/>
<dbReference type="InterPro" id="IPR019591">
    <property type="entry name" value="Mrp/NBP35_ATP-bd"/>
</dbReference>
<evidence type="ECO:0000256" key="13">
    <source>
        <dbReference type="ARBA" id="ARBA00069083"/>
    </source>
</evidence>
<dbReference type="InterPro" id="IPR033756">
    <property type="entry name" value="YlxH/NBP35"/>
</dbReference>
<keyword evidence="4" id="KW-0479">Metal-binding</keyword>
<keyword evidence="5" id="KW-0547">Nucleotide-binding</keyword>
<protein>
    <recommendedName>
        <fullName evidence="13">Iron-sulfur cluster transfer protein NUBPL</fullName>
    </recommendedName>
    <alternativeName>
        <fullName evidence="14">Nucleotide-binding protein-like</fullName>
    </alternativeName>
</protein>
<dbReference type="GO" id="GO:0005524">
    <property type="term" value="F:ATP binding"/>
    <property type="evidence" value="ECO:0007669"/>
    <property type="project" value="UniProtKB-KW"/>
</dbReference>
<dbReference type="GO" id="GO:0005759">
    <property type="term" value="C:mitochondrial matrix"/>
    <property type="evidence" value="ECO:0007669"/>
    <property type="project" value="UniProtKB-ARBA"/>
</dbReference>
<accession>A0A7J7JWG0</accession>
<evidence type="ECO:0000256" key="14">
    <source>
        <dbReference type="ARBA" id="ARBA00081370"/>
    </source>
</evidence>
<dbReference type="GO" id="GO:0032981">
    <property type="term" value="P:mitochondrial respiratory chain complex I assembly"/>
    <property type="evidence" value="ECO:0007669"/>
    <property type="project" value="TreeGrafter"/>
</dbReference>
<evidence type="ECO:0000256" key="9">
    <source>
        <dbReference type="ARBA" id="ARBA00023014"/>
    </source>
</evidence>
<evidence type="ECO:0000256" key="1">
    <source>
        <dbReference type="ARBA" id="ARBA00001966"/>
    </source>
</evidence>
<organism evidence="15 16">
    <name type="scientific">Bugula neritina</name>
    <name type="common">Brown bryozoan</name>
    <name type="synonym">Sertularia neritina</name>
    <dbReference type="NCBI Taxonomy" id="10212"/>
    <lineage>
        <taxon>Eukaryota</taxon>
        <taxon>Metazoa</taxon>
        <taxon>Spiralia</taxon>
        <taxon>Lophotrochozoa</taxon>
        <taxon>Bryozoa</taxon>
        <taxon>Gymnolaemata</taxon>
        <taxon>Cheilostomatida</taxon>
        <taxon>Flustrina</taxon>
        <taxon>Buguloidea</taxon>
        <taxon>Bugulidae</taxon>
        <taxon>Bugula</taxon>
    </lineage>
</organism>
<evidence type="ECO:0000256" key="4">
    <source>
        <dbReference type="ARBA" id="ARBA00022723"/>
    </source>
</evidence>